<dbReference type="Pfam" id="PF07907">
    <property type="entry name" value="YibE_F"/>
    <property type="match status" value="1"/>
</dbReference>
<accession>A0A645C7S8</accession>
<feature type="transmembrane region" description="Helical" evidence="1">
    <location>
        <begin position="372"/>
        <end position="394"/>
    </location>
</feature>
<feature type="transmembrane region" description="Helical" evidence="1">
    <location>
        <begin position="150"/>
        <end position="168"/>
    </location>
</feature>
<evidence type="ECO:0008006" key="3">
    <source>
        <dbReference type="Google" id="ProtNLM"/>
    </source>
</evidence>
<evidence type="ECO:0000313" key="2">
    <source>
        <dbReference type="EMBL" id="MPM70064.1"/>
    </source>
</evidence>
<protein>
    <recommendedName>
        <fullName evidence="3">YibE/F family protein</fullName>
    </recommendedName>
</protein>
<dbReference type="PANTHER" id="PTHR41771">
    <property type="entry name" value="MEMBRANE PROTEIN-RELATED"/>
    <property type="match status" value="1"/>
</dbReference>
<feature type="transmembrane region" description="Helical" evidence="1">
    <location>
        <begin position="334"/>
        <end position="352"/>
    </location>
</feature>
<feature type="transmembrane region" description="Helical" evidence="1">
    <location>
        <begin position="175"/>
        <end position="193"/>
    </location>
</feature>
<evidence type="ECO:0000256" key="1">
    <source>
        <dbReference type="SAM" id="Phobius"/>
    </source>
</evidence>
<feature type="transmembrane region" description="Helical" evidence="1">
    <location>
        <begin position="227"/>
        <end position="251"/>
    </location>
</feature>
<keyword evidence="1" id="KW-0472">Membrane</keyword>
<dbReference type="PANTHER" id="PTHR41771:SF1">
    <property type="entry name" value="MEMBRANE PROTEIN"/>
    <property type="match status" value="1"/>
</dbReference>
<feature type="transmembrane region" description="Helical" evidence="1">
    <location>
        <begin position="28"/>
        <end position="49"/>
    </location>
</feature>
<sequence length="406" mass="43949">MGKKGGNNKQNSKKTTSTRKKLNLNQNFIMLLGVILFSVLLIILSKSIFKGGFLPDKYNGNMKYYNAVVTEVLNEDLTKDPYLEDVEVGFQKVLVKISAKPYSGSTHEIENPISRLYNLKVKEGTKVIVGVIEKNDTTQMTLYSYDRSTMLYLLIAIFVLSVVAIAGVKGIKSLVALFFTLICCVYLMVPLMLRGVNPILAGILMSVLSITVTLVLVSGFNKKTLTAILGTVFGVIISGIVAYIFGSLTTLSGLNMSEAESLMYIAEDTGLKIRGIMFTGILVATLGAVMDISMSIASSLFEIHSVNNKISFNELFKSSMNIGKDTIGTMTNTLILAFAGGSLSILILVFSANMPFNKMINLDLLGIEIIQGLAGSIGVVLAVPITAFIGCYLCKNEIKLSHVPPA</sequence>
<dbReference type="AlphaFoldDB" id="A0A645C7S8"/>
<dbReference type="InterPro" id="IPR012507">
    <property type="entry name" value="YibE_F"/>
</dbReference>
<proteinExistence type="predicted"/>
<name>A0A645C7S8_9ZZZZ</name>
<organism evidence="2">
    <name type="scientific">bioreactor metagenome</name>
    <dbReference type="NCBI Taxonomy" id="1076179"/>
    <lineage>
        <taxon>unclassified sequences</taxon>
        <taxon>metagenomes</taxon>
        <taxon>ecological metagenomes</taxon>
    </lineage>
</organism>
<keyword evidence="1" id="KW-1133">Transmembrane helix</keyword>
<gene>
    <name evidence="2" type="ORF">SDC9_117015</name>
</gene>
<feature type="transmembrane region" description="Helical" evidence="1">
    <location>
        <begin position="199"/>
        <end position="220"/>
    </location>
</feature>
<keyword evidence="1" id="KW-0812">Transmembrane</keyword>
<reference evidence="2" key="1">
    <citation type="submission" date="2019-08" db="EMBL/GenBank/DDBJ databases">
        <authorList>
            <person name="Kucharzyk K."/>
            <person name="Murdoch R.W."/>
            <person name="Higgins S."/>
            <person name="Loffler F."/>
        </authorList>
    </citation>
    <scope>NUCLEOTIDE SEQUENCE</scope>
</reference>
<dbReference type="EMBL" id="VSSQ01023250">
    <property type="protein sequence ID" value="MPM70064.1"/>
    <property type="molecule type" value="Genomic_DNA"/>
</dbReference>
<comment type="caution">
    <text evidence="2">The sequence shown here is derived from an EMBL/GenBank/DDBJ whole genome shotgun (WGS) entry which is preliminary data.</text>
</comment>
<feature type="transmembrane region" description="Helical" evidence="1">
    <location>
        <begin position="271"/>
        <end position="290"/>
    </location>
</feature>